<evidence type="ECO:0000313" key="1">
    <source>
        <dbReference type="EMBL" id="CUS03252.2"/>
    </source>
</evidence>
<accession>A0A160T1A8</accession>
<dbReference type="Gene3D" id="3.40.50.1820">
    <property type="entry name" value="alpha/beta hydrolase"/>
    <property type="match status" value="1"/>
</dbReference>
<dbReference type="SUPFAM" id="SSF53474">
    <property type="entry name" value="alpha/beta-Hydrolases"/>
    <property type="match status" value="1"/>
</dbReference>
<evidence type="ECO:0000313" key="2">
    <source>
        <dbReference type="Proteomes" id="UP000215027"/>
    </source>
</evidence>
<gene>
    <name evidence="1" type="ORF">CFX0092_A1374</name>
</gene>
<keyword evidence="2" id="KW-1185">Reference proteome</keyword>
<dbReference type="InterPro" id="IPR029058">
    <property type="entry name" value="AB_hydrolase_fold"/>
</dbReference>
<dbReference type="KEGG" id="pbf:CFX0092_A1374"/>
<organism evidence="1 2">
    <name type="scientific">Candidatus Promineifilum breve</name>
    <dbReference type="NCBI Taxonomy" id="1806508"/>
    <lineage>
        <taxon>Bacteria</taxon>
        <taxon>Bacillati</taxon>
        <taxon>Chloroflexota</taxon>
        <taxon>Ardenticatenia</taxon>
        <taxon>Candidatus Promineifilales</taxon>
        <taxon>Candidatus Promineifilaceae</taxon>
        <taxon>Candidatus Promineifilum</taxon>
    </lineage>
</organism>
<dbReference type="AlphaFoldDB" id="A0A160T1A8"/>
<dbReference type="EMBL" id="LN890655">
    <property type="protein sequence ID" value="CUS03252.2"/>
    <property type="molecule type" value="Genomic_DNA"/>
</dbReference>
<name>A0A160T1A8_9CHLR</name>
<dbReference type="Proteomes" id="UP000215027">
    <property type="component" value="Chromosome I"/>
</dbReference>
<proteinExistence type="predicted"/>
<sequence length="310" mass="34606">MSDGQVWGMMLDSIAAEIDRWVLRSMHRRMPASFREIGRGEPSFDEVLAETAVDERRTAPDSVYAPGARDVWLRAGDEAIHSRVRVRLSPDPAAPLLIFHHGFSEMPPHNSWQRIFRRPPPFPLSTVFIQAPFHDHWREPFREAFRSVRRVYQTFAGSLRIMELVQRQFEANGAAYTVLAGVSWGGVTSLLYAGQFGGVRAVAPMLSSPNLAQVIRDGAALVGEELPTNAAQLDDLLDFTPRCGFDASRVFSLLGQTDYFFSPDRHAAGYAIAPVIIPSAHIFTLYGVRPLRDHVYGVLEWAEGHPLPDG</sequence>
<reference evidence="1" key="1">
    <citation type="submission" date="2016-01" db="EMBL/GenBank/DDBJ databases">
        <authorList>
            <person name="Mcilroy J.S."/>
            <person name="Karst M S."/>
            <person name="Albertsen M."/>
        </authorList>
    </citation>
    <scope>NUCLEOTIDE SEQUENCE</scope>
    <source>
        <strain evidence="1">Cfx-K</strain>
    </source>
</reference>
<protein>
    <submittedName>
        <fullName evidence="1">Uncharacterized protein</fullName>
    </submittedName>
</protein>